<evidence type="ECO:0000259" key="2">
    <source>
        <dbReference type="Pfam" id="PF00561"/>
    </source>
</evidence>
<sequence length="317" mass="35846">MKMKEKEIVHHLKDGRRLAYLEYGEPDGIPVMLFHGTPGSKAWFLEDDDTAISLGLRLIATDRPGFGGSDPKPNRTLLDWADDIAELATHLNLQRFAIIGVSGGGAYAAACAYKIPSKLTHVSIVAGATPFLNGQPPKSMMKANRRAFFMAKRVPWILRMSYKAQKKMMEKQPEKFIKLIKDGNSHLAKWDQQFTQEDGYGEEFLLHMGEAFKHRIDEGVHEPRLLSMPWRFSPSDIHFPLHIWHGEEDRMSPYSEMVKLAATIPNCQTHFIPQAGHFLIADLQIWEAILKTIKADSRSGMTDVDGGKRSREVLEPL</sequence>
<dbReference type="InterPro" id="IPR029058">
    <property type="entry name" value="AB_hydrolase_fold"/>
</dbReference>
<dbReference type="Proteomes" id="UP001235840">
    <property type="component" value="Unassembled WGS sequence"/>
</dbReference>
<evidence type="ECO:0000256" key="1">
    <source>
        <dbReference type="SAM" id="MobiDB-lite"/>
    </source>
</evidence>
<dbReference type="PANTHER" id="PTHR45763:SF46">
    <property type="entry name" value="AB HYDROLASE-1 DOMAIN-CONTAINING PROTEIN"/>
    <property type="match status" value="1"/>
</dbReference>
<dbReference type="EMBL" id="JAUSTY010000034">
    <property type="protein sequence ID" value="MDQ0168478.1"/>
    <property type="molecule type" value="Genomic_DNA"/>
</dbReference>
<dbReference type="PANTHER" id="PTHR45763">
    <property type="entry name" value="HYDROLASE, ALPHA/BETA FOLD FAMILY PROTEIN, EXPRESSED-RELATED"/>
    <property type="match status" value="1"/>
</dbReference>
<comment type="caution">
    <text evidence="3">The sequence shown here is derived from an EMBL/GenBank/DDBJ whole genome shotgun (WGS) entry which is preliminary data.</text>
</comment>
<evidence type="ECO:0000313" key="4">
    <source>
        <dbReference type="Proteomes" id="UP001235840"/>
    </source>
</evidence>
<dbReference type="InterPro" id="IPR000073">
    <property type="entry name" value="AB_hydrolase_1"/>
</dbReference>
<keyword evidence="4" id="KW-1185">Reference proteome</keyword>
<name>A0ABT9W5E3_9BACI</name>
<proteinExistence type="predicted"/>
<feature type="region of interest" description="Disordered" evidence="1">
    <location>
        <begin position="298"/>
        <end position="317"/>
    </location>
</feature>
<dbReference type="Pfam" id="PF00561">
    <property type="entry name" value="Abhydrolase_1"/>
    <property type="match status" value="1"/>
</dbReference>
<evidence type="ECO:0000313" key="3">
    <source>
        <dbReference type="EMBL" id="MDQ0168478.1"/>
    </source>
</evidence>
<reference evidence="3 4" key="1">
    <citation type="submission" date="2023-07" db="EMBL/GenBank/DDBJ databases">
        <title>Genomic Encyclopedia of Type Strains, Phase IV (KMG-IV): sequencing the most valuable type-strain genomes for metagenomic binning, comparative biology and taxonomic classification.</title>
        <authorList>
            <person name="Goeker M."/>
        </authorList>
    </citation>
    <scope>NUCLEOTIDE SEQUENCE [LARGE SCALE GENOMIC DNA]</scope>
    <source>
        <strain evidence="3 4">DSM 12751</strain>
    </source>
</reference>
<feature type="domain" description="AB hydrolase-1" evidence="2">
    <location>
        <begin position="30"/>
        <end position="280"/>
    </location>
</feature>
<protein>
    <submittedName>
        <fullName evidence="3">Pimeloyl-ACP methyl ester carboxylesterase</fullName>
    </submittedName>
</protein>
<organism evidence="3 4">
    <name type="scientific">Caldalkalibacillus horti</name>
    <dbReference type="NCBI Taxonomy" id="77523"/>
    <lineage>
        <taxon>Bacteria</taxon>
        <taxon>Bacillati</taxon>
        <taxon>Bacillota</taxon>
        <taxon>Bacilli</taxon>
        <taxon>Bacillales</taxon>
        <taxon>Bacillaceae</taxon>
        <taxon>Caldalkalibacillus</taxon>
    </lineage>
</organism>
<accession>A0ABT9W5E3</accession>
<feature type="compositionally biased region" description="Basic and acidic residues" evidence="1">
    <location>
        <begin position="305"/>
        <end position="317"/>
    </location>
</feature>
<dbReference type="SUPFAM" id="SSF53474">
    <property type="entry name" value="alpha/beta-Hydrolases"/>
    <property type="match status" value="1"/>
</dbReference>
<dbReference type="Gene3D" id="3.40.50.1820">
    <property type="entry name" value="alpha/beta hydrolase"/>
    <property type="match status" value="1"/>
</dbReference>
<gene>
    <name evidence="3" type="ORF">J2S11_004440</name>
</gene>
<dbReference type="RefSeq" id="WP_307398235.1">
    <property type="nucleotide sequence ID" value="NZ_BAAADK010000040.1"/>
</dbReference>
<dbReference type="PRINTS" id="PR00111">
    <property type="entry name" value="ABHYDROLASE"/>
</dbReference>